<name>A0AA36M191_CYLNA</name>
<accession>A0AA36M191</accession>
<dbReference type="SUPFAM" id="SSF55797">
    <property type="entry name" value="PR-1-like"/>
    <property type="match status" value="1"/>
</dbReference>
<dbReference type="Proteomes" id="UP001176961">
    <property type="component" value="Unassembled WGS sequence"/>
</dbReference>
<reference evidence="2" key="1">
    <citation type="submission" date="2023-07" db="EMBL/GenBank/DDBJ databases">
        <authorList>
            <consortium name="CYATHOMIX"/>
        </authorList>
    </citation>
    <scope>NUCLEOTIDE SEQUENCE</scope>
    <source>
        <strain evidence="2">N/A</strain>
    </source>
</reference>
<keyword evidence="3" id="KW-1185">Reference proteome</keyword>
<dbReference type="InterPro" id="IPR035940">
    <property type="entry name" value="CAP_sf"/>
</dbReference>
<evidence type="ECO:0008006" key="4">
    <source>
        <dbReference type="Google" id="ProtNLM"/>
    </source>
</evidence>
<comment type="caution">
    <text evidence="2">The sequence shown here is derived from an EMBL/GenBank/DDBJ whole genome shotgun (WGS) entry which is preliminary data.</text>
</comment>
<organism evidence="2 3">
    <name type="scientific">Cylicocyclus nassatus</name>
    <name type="common">Nematode worm</name>
    <dbReference type="NCBI Taxonomy" id="53992"/>
    <lineage>
        <taxon>Eukaryota</taxon>
        <taxon>Metazoa</taxon>
        <taxon>Ecdysozoa</taxon>
        <taxon>Nematoda</taxon>
        <taxon>Chromadorea</taxon>
        <taxon>Rhabditida</taxon>
        <taxon>Rhabditina</taxon>
        <taxon>Rhabditomorpha</taxon>
        <taxon>Strongyloidea</taxon>
        <taxon>Strongylidae</taxon>
        <taxon>Cylicocyclus</taxon>
    </lineage>
</organism>
<dbReference type="AlphaFoldDB" id="A0AA36M191"/>
<sequence length="181" mass="20923">MKIKQELFMISVYILTTATCTDDYKYDGVKKMPQEYISTVIRCHYIERDAYASKEGKDISSRIFTGLQYSDALATEAKLAIHRKSKHKRDKCTVKKLSPKTFENQSPLAFCKIVVTWFETEQRKNGAFAKMMRGSPTRFGCAVNFRRDKFQVVCLYSRICQRSTDQGCMKGNICEPPPRKK</sequence>
<evidence type="ECO:0000313" key="2">
    <source>
        <dbReference type="EMBL" id="CAJ0595474.1"/>
    </source>
</evidence>
<keyword evidence="1" id="KW-0732">Signal</keyword>
<dbReference type="Gene3D" id="3.40.33.10">
    <property type="entry name" value="CAP"/>
    <property type="match status" value="1"/>
</dbReference>
<feature type="signal peptide" evidence="1">
    <location>
        <begin position="1"/>
        <end position="20"/>
    </location>
</feature>
<evidence type="ECO:0000313" key="3">
    <source>
        <dbReference type="Proteomes" id="UP001176961"/>
    </source>
</evidence>
<evidence type="ECO:0000256" key="1">
    <source>
        <dbReference type="SAM" id="SignalP"/>
    </source>
</evidence>
<protein>
    <recommendedName>
        <fullName evidence="4">SCP domain-containing protein</fullName>
    </recommendedName>
</protein>
<gene>
    <name evidence="2" type="ORF">CYNAS_LOCUS7457</name>
</gene>
<proteinExistence type="predicted"/>
<feature type="chain" id="PRO_5041322692" description="SCP domain-containing protein" evidence="1">
    <location>
        <begin position="21"/>
        <end position="181"/>
    </location>
</feature>
<dbReference type="EMBL" id="CATQJL010000112">
    <property type="protein sequence ID" value="CAJ0595474.1"/>
    <property type="molecule type" value="Genomic_DNA"/>
</dbReference>